<dbReference type="CDD" id="cd07067">
    <property type="entry name" value="HP_PGM_like"/>
    <property type="match status" value="1"/>
</dbReference>
<evidence type="ECO:0000313" key="15">
    <source>
        <dbReference type="EMBL" id="EAH3295513.1"/>
    </source>
</evidence>
<gene>
    <name evidence="14" type="primary">cobC</name>
    <name evidence="21" type="synonym">cobc</name>
    <name evidence="11" type="ORF">A8L61_11360</name>
    <name evidence="9" type="ORF">ART25_02535</name>
    <name evidence="7" type="ORF">ARY78_00500</name>
    <name evidence="12" type="ORF">CA369_12325</name>
    <name evidence="14" type="ORF">D4920_14605</name>
    <name evidence="13" type="ORF">D4B11_12155</name>
    <name evidence="15" type="ORF">D5N24_13965</name>
    <name evidence="8" type="ORF">DQ70_09450</name>
    <name evidence="21" type="ORF">DYZ80_00103</name>
    <name evidence="10" type="ORF">E1W56_13000</name>
    <name evidence="16" type="ORF">E5F58_00770</name>
    <name evidence="17" type="ORF">F6515_05075</name>
    <name evidence="18" type="ORF">GI949_05180</name>
    <name evidence="19" type="ORF">HQN34_000803</name>
    <name evidence="20" type="ORF">HZJ64_14100</name>
</gene>
<sequence>MQLIFVRHGETDWNVAKKYCGQLDVALNENGIRQMEQLREKLENYSIDLVVTSDLMRVKQSANILSNAKTLRFPALNEMNFGDFEGYTYQEISTKFPKAWNEYCNNWQTALFSNGESFPIFYERVVAILEEEMEKWQQLDTVLLVGHLGVLRVIALFLQKQTIAQYWDIDFKQGCYSLWDNKSQHFLISNQ</sequence>
<dbReference type="EMBL" id="AABAGT010000017">
    <property type="protein sequence ID" value="EAG0867875.1"/>
    <property type="molecule type" value="Genomic_DNA"/>
</dbReference>
<evidence type="ECO:0000313" key="21">
    <source>
        <dbReference type="EMBL" id="RKA10576.1"/>
    </source>
</evidence>
<dbReference type="EMBL" id="AAAIXK010000001">
    <property type="protein sequence ID" value="EAC5548907.1"/>
    <property type="molecule type" value="Genomic_DNA"/>
</dbReference>
<evidence type="ECO:0000256" key="6">
    <source>
        <dbReference type="PIRSR" id="PIRSR613078-2"/>
    </source>
</evidence>
<dbReference type="EMBL" id="AABGHY010000012">
    <property type="protein sequence ID" value="EAH3295513.1"/>
    <property type="molecule type" value="Genomic_DNA"/>
</dbReference>
<evidence type="ECO:0000256" key="1">
    <source>
        <dbReference type="ARBA" id="ARBA00006717"/>
    </source>
</evidence>
<reference evidence="24 25" key="3">
    <citation type="submission" date="2018-06" db="EMBL/GenBank/DDBJ databases">
        <authorList>
            <consortium name="GenomeTrakr: Next Generation Sequencing Network for Food Pathogen Tracability"/>
        </authorList>
    </citation>
    <scope>NUCLEOTIDE SEQUENCE [LARGE SCALE GENOMIC DNA]</scope>
    <source>
        <strain evidence="8 25">CFSAN008042</strain>
        <strain evidence="12 29">CFSAN063727</strain>
        <strain evidence="9 26">FDA00006494</strain>
        <strain evidence="7 24">FDA00007096</strain>
        <strain evidence="16 28">LS1344</strain>
    </source>
</reference>
<reference evidence="21 22" key="1">
    <citation type="journal article" date="2018" name="BMC Genomics">
        <title>Genes significantly associated with lineage II food isolates of Listeria monocytogenes.</title>
        <authorList>
            <person name="Pirone-Davies C."/>
            <person name="Chen Y."/>
            <person name="Pightling A."/>
            <person name="Ryan G."/>
            <person name="Wang Y."/>
            <person name="Yao K."/>
            <person name="Hoffmann M."/>
            <person name="Allard M.W."/>
        </authorList>
    </citation>
    <scope>NUCLEOTIDE SEQUENCE [LARGE SCALE GENOMIC DNA]</scope>
    <source>
        <strain evidence="21 22">PNUSAL000550</strain>
    </source>
</reference>
<dbReference type="Proteomes" id="UP000489121">
    <property type="component" value="Unassembled WGS sequence"/>
</dbReference>
<evidence type="ECO:0000313" key="26">
    <source>
        <dbReference type="Proteomes" id="UP000379076"/>
    </source>
</evidence>
<dbReference type="EMBL" id="AABFVG010000012">
    <property type="protein sequence ID" value="EAH2283314.1"/>
    <property type="molecule type" value="Genomic_DNA"/>
</dbReference>
<dbReference type="InterPro" id="IPR029033">
    <property type="entry name" value="His_PPase_superfam"/>
</dbReference>
<dbReference type="Proteomes" id="UP000527632">
    <property type="component" value="Unassembled WGS sequence"/>
</dbReference>
<evidence type="ECO:0000313" key="27">
    <source>
        <dbReference type="Proteomes" id="UP000489121"/>
    </source>
</evidence>
<dbReference type="Proteomes" id="UP000272537">
    <property type="component" value="Unassembled WGS sequence"/>
</dbReference>
<evidence type="ECO:0000313" key="7">
    <source>
        <dbReference type="EMBL" id="EAC5548907.1"/>
    </source>
</evidence>
<evidence type="ECO:0000313" key="35">
    <source>
        <dbReference type="Proteomes" id="UP000843775"/>
    </source>
</evidence>
<evidence type="ECO:0000313" key="28">
    <source>
        <dbReference type="Proteomes" id="UP000527632"/>
    </source>
</evidence>
<dbReference type="Gene3D" id="3.40.50.1240">
    <property type="entry name" value="Phosphoglycerate mutase-like"/>
    <property type="match status" value="1"/>
</dbReference>
<dbReference type="Proteomes" id="UP000544530">
    <property type="component" value="Unassembled WGS sequence"/>
</dbReference>
<dbReference type="EMBL" id="AAAJWF010000005">
    <property type="protein sequence ID" value="EAC7480904.1"/>
    <property type="molecule type" value="Genomic_DNA"/>
</dbReference>
<dbReference type="Proteomes" id="UP000379076">
    <property type="component" value="Unassembled WGS sequence"/>
</dbReference>
<dbReference type="Proteomes" id="UP000843503">
    <property type="component" value="Unassembled WGS sequence"/>
</dbReference>
<evidence type="ECO:0000256" key="2">
    <source>
        <dbReference type="ARBA" id="ARBA00023152"/>
    </source>
</evidence>
<proteinExistence type="inferred from homology"/>
<dbReference type="Proteomes" id="UP000546397">
    <property type="component" value="Unassembled WGS sequence"/>
</dbReference>
<evidence type="ECO:0000313" key="17">
    <source>
        <dbReference type="EMBL" id="ECY9782360.1"/>
    </source>
</evidence>
<dbReference type="EMBL" id="AABBZO010000015">
    <property type="protein sequence ID" value="EAG4463078.1"/>
    <property type="molecule type" value="Genomic_DNA"/>
</dbReference>
<evidence type="ECO:0000313" key="18">
    <source>
        <dbReference type="EMBL" id="HAC1754361.1"/>
    </source>
</evidence>
<evidence type="ECO:0000313" key="8">
    <source>
        <dbReference type="EMBL" id="EAC7480904.1"/>
    </source>
</evidence>
<dbReference type="Proteomes" id="UP000393182">
    <property type="component" value="Unassembled WGS sequence"/>
</dbReference>
<dbReference type="InterPro" id="IPR013078">
    <property type="entry name" value="His_Pase_superF_clade-1"/>
</dbReference>
<dbReference type="Proteomes" id="UP000358545">
    <property type="component" value="Unassembled WGS sequence"/>
</dbReference>
<keyword evidence="3" id="KW-0413">Isomerase</keyword>
<evidence type="ECO:0000313" key="22">
    <source>
        <dbReference type="Proteomes" id="UP000272537"/>
    </source>
</evidence>
<dbReference type="GO" id="GO:0016868">
    <property type="term" value="F:intramolecular phosphotransferase activity"/>
    <property type="evidence" value="ECO:0007669"/>
    <property type="project" value="InterPro"/>
</dbReference>
<feature type="binding site" evidence="6">
    <location>
        <begin position="7"/>
        <end position="14"/>
    </location>
    <ligand>
        <name>substrate</name>
    </ligand>
</feature>
<keyword evidence="2" id="KW-0324">Glycolysis</keyword>
<dbReference type="KEGG" id="lmok:CQ02_05910"/>
<dbReference type="GO" id="GO:0043755">
    <property type="term" value="F:alpha-ribazole phosphatase activity"/>
    <property type="evidence" value="ECO:0007669"/>
    <property type="project" value="UniProtKB-UniRule"/>
</dbReference>
<dbReference type="EMBL" id="DABJAN010000001">
    <property type="protein sequence ID" value="HAJ9592627.1"/>
    <property type="molecule type" value="Genomic_DNA"/>
</dbReference>
<evidence type="ECO:0000313" key="14">
    <source>
        <dbReference type="EMBL" id="EAH2283314.1"/>
    </source>
</evidence>
<reference evidence="18" key="6">
    <citation type="submission" date="2019-11" db="EMBL/GenBank/DDBJ databases">
        <authorList>
            <consortium name="NCBI Pathogen Detection Project"/>
        </authorList>
    </citation>
    <scope>NUCLEOTIDE SEQUENCE</scope>
    <source>
        <strain evidence="19">2017-325981-023-01</strain>
        <strain evidence="18">DMG1500109</strain>
    </source>
</reference>
<evidence type="ECO:0000313" key="32">
    <source>
        <dbReference type="Proteomes" id="UP000544530"/>
    </source>
</evidence>
<evidence type="ECO:0000313" key="25">
    <source>
        <dbReference type="Proteomes" id="UP000368512"/>
    </source>
</evidence>
<evidence type="ECO:0000313" key="10">
    <source>
        <dbReference type="EMBL" id="EAE4942958.1"/>
    </source>
</evidence>
<evidence type="ECO:0000256" key="4">
    <source>
        <dbReference type="NCBIfam" id="TIGR03162"/>
    </source>
</evidence>
<dbReference type="EMBL" id="AABGUK010000001">
    <property type="protein sequence ID" value="EAH4240528.1"/>
    <property type="molecule type" value="Genomic_DNA"/>
</dbReference>
<dbReference type="EMBL" id="JACAVN010000016">
    <property type="protein sequence ID" value="NYA02968.1"/>
    <property type="molecule type" value="Genomic_DNA"/>
</dbReference>
<keyword evidence="21" id="KW-0378">Hydrolase</keyword>
<dbReference type="SMART" id="SM00855">
    <property type="entry name" value="PGAM"/>
    <property type="match status" value="1"/>
</dbReference>
<dbReference type="EMBL" id="AAAQQZ010000001">
    <property type="protein sequence ID" value="EAE1337800.1"/>
    <property type="molecule type" value="Genomic_DNA"/>
</dbReference>
<evidence type="ECO:0000313" key="33">
    <source>
        <dbReference type="Proteomes" id="UP000546397"/>
    </source>
</evidence>
<feature type="active site" description="Proton donor/acceptor" evidence="5">
    <location>
        <position position="78"/>
    </location>
</feature>
<organism evidence="14 31">
    <name type="scientific">Listeria monocytogenes</name>
    <dbReference type="NCBI Taxonomy" id="1639"/>
    <lineage>
        <taxon>Bacteria</taxon>
        <taxon>Bacillati</taxon>
        <taxon>Bacillota</taxon>
        <taxon>Bacilli</taxon>
        <taxon>Bacillales</taxon>
        <taxon>Listeriaceae</taxon>
        <taxon>Listeria</taxon>
    </lineage>
</organism>
<dbReference type="PANTHER" id="PTHR11931">
    <property type="entry name" value="PHOSPHOGLYCERATE MUTASE"/>
    <property type="match status" value="1"/>
</dbReference>
<evidence type="ECO:0000313" key="11">
    <source>
        <dbReference type="EMBL" id="EAG0867875.1"/>
    </source>
</evidence>
<dbReference type="EMBL" id="AABEMN010000019">
    <property type="protein sequence ID" value="EAG9520525.1"/>
    <property type="molecule type" value="Genomic_DNA"/>
</dbReference>
<dbReference type="Proteomes" id="UP000528151">
    <property type="component" value="Unassembled WGS sequence"/>
</dbReference>
<reference evidence="30 31" key="4">
    <citation type="submission" date="2019-04" db="EMBL/GenBank/DDBJ databases">
        <authorList>
            <person name="Ashton P.M."/>
            <person name="Dallman T."/>
            <person name="Nair S."/>
            <person name="De Pinna E."/>
            <person name="Peters T."/>
            <person name="Grant K."/>
        </authorList>
    </citation>
    <scope>NUCLEOTIDE SEQUENCE [LARGE SCALE GENOMIC DNA]</scope>
    <source>
        <strain evidence="14 31">282333</strain>
        <strain evidence="15 30">282352</strain>
        <strain evidence="13 33">289003</strain>
        <strain evidence="10">RL15000286</strain>
    </source>
</reference>
<dbReference type="GO" id="GO:0006096">
    <property type="term" value="P:glycolytic process"/>
    <property type="evidence" value="ECO:0007669"/>
    <property type="project" value="UniProtKB-KW"/>
</dbReference>
<reference evidence="17 27" key="5">
    <citation type="submission" date="2019-09" db="EMBL/GenBank/DDBJ databases">
        <authorList>
            <consortium name="PulseNet: The National Subtyping Network for Foodborne Disease Surveillance"/>
            <person name="Tarr C.L."/>
            <person name="Trees E."/>
            <person name="Katz L.S."/>
            <person name="Carleton-Romer H.A."/>
            <person name="Stroika S."/>
            <person name="Kucerova Z."/>
            <person name="Roache K.F."/>
            <person name="Sabol A.L."/>
            <person name="Besser J."/>
            <person name="Gerner-Smidt P."/>
        </authorList>
    </citation>
    <scope>NUCLEOTIDE SEQUENCE [LARGE SCALE GENOMIC DNA]</scope>
    <source>
        <strain evidence="11 23">PNUSAL002180</strain>
        <strain evidence="17 27">PNUSAL005692</strain>
    </source>
</reference>
<evidence type="ECO:0000313" key="13">
    <source>
        <dbReference type="EMBL" id="EAG9520525.1"/>
    </source>
</evidence>
<evidence type="ECO:0000256" key="5">
    <source>
        <dbReference type="PIRSR" id="PIRSR613078-1"/>
    </source>
</evidence>
<dbReference type="EMBL" id="AALGDA010000010">
    <property type="protein sequence ID" value="ECY9782360.1"/>
    <property type="molecule type" value="Genomic_DNA"/>
</dbReference>
<reference evidence="20 32" key="7">
    <citation type="submission" date="2020-06" db="EMBL/GenBank/DDBJ databases">
        <title>Two Listeria outbreaks in Switzerland in 2018 and 2020.</title>
        <authorList>
            <person name="Stevens M.J.A."/>
            <person name="Bloemberg G."/>
            <person name="Nusch-Inderbinnen M."/>
            <person name="Stephan R."/>
        </authorList>
    </citation>
    <scope>NUCLEOTIDE SEQUENCE [LARGE SCALE GENOMIC DNA]</scope>
    <source>
        <strain evidence="20 32">N18-0707</strain>
    </source>
</reference>
<dbReference type="EMBL" id="DAAJZA010000003">
    <property type="protein sequence ID" value="HAC1754361.1"/>
    <property type="molecule type" value="Genomic_DNA"/>
</dbReference>
<dbReference type="Proteomes" id="UP000843775">
    <property type="component" value="Unassembled WGS sequence"/>
</dbReference>
<dbReference type="PIRSF" id="PIRSF000709">
    <property type="entry name" value="6PFK_2-Ptase"/>
    <property type="match status" value="1"/>
</dbReference>
<dbReference type="KEGG" id="lmv:Y193_09990"/>
<feature type="binding site" evidence="6">
    <location>
        <position position="57"/>
    </location>
    <ligand>
        <name>substrate</name>
    </ligand>
</feature>
<dbReference type="InterPro" id="IPR017578">
    <property type="entry name" value="Ribazole_CobC"/>
</dbReference>
<name>A0A0B8QY02_LISMN</name>
<evidence type="ECO:0000313" key="29">
    <source>
        <dbReference type="Proteomes" id="UP000528151"/>
    </source>
</evidence>
<evidence type="ECO:0000313" key="9">
    <source>
        <dbReference type="EMBL" id="EAE1337800.1"/>
    </source>
</evidence>
<comment type="caution">
    <text evidence="14">The sequence shown here is derived from an EMBL/GenBank/DDBJ whole genome shotgun (WGS) entry which is preliminary data.</text>
</comment>
<evidence type="ECO:0000256" key="3">
    <source>
        <dbReference type="ARBA" id="ARBA00023235"/>
    </source>
</evidence>
<dbReference type="Proteomes" id="UP000533021">
    <property type="component" value="Unassembled WGS sequence"/>
</dbReference>
<dbReference type="SUPFAM" id="SSF53254">
    <property type="entry name" value="Phosphoglycerate mutase-like"/>
    <property type="match status" value="1"/>
</dbReference>
<dbReference type="EMBL" id="AAASLB010000008">
    <property type="protein sequence ID" value="EAE4942958.1"/>
    <property type="molecule type" value="Genomic_DNA"/>
</dbReference>
<reference evidence="34 35" key="2">
    <citation type="journal article" date="2018" name="Genome Biol.">
        <title>SKESA: strategic k-mer extension for scrupulous assemblies.</title>
        <authorList>
            <person name="Souvorov A."/>
            <person name="Agarwala R."/>
            <person name="Lipman D.J."/>
        </authorList>
    </citation>
    <scope>NUCLEOTIDE SEQUENCE [LARGE SCALE GENOMIC DNA]</scope>
    <source>
        <strain evidence="19">2017-325981-023-01</strain>
        <strain evidence="18 35">DMG1500109</strain>
    </source>
</reference>
<dbReference type="AlphaFoldDB" id="A0A0B8QY02"/>
<dbReference type="RefSeq" id="WP_003724691.1">
    <property type="nucleotide sequence ID" value="NC_021825.2"/>
</dbReference>
<dbReference type="Proteomes" id="UP000365297">
    <property type="component" value="Unassembled WGS sequence"/>
</dbReference>
<evidence type="ECO:0000313" key="23">
    <source>
        <dbReference type="Proteomes" id="UP000358545"/>
    </source>
</evidence>
<dbReference type="NCBIfam" id="TIGR03162">
    <property type="entry name" value="ribazole_cobC"/>
    <property type="match status" value="1"/>
</dbReference>
<evidence type="ECO:0000313" key="12">
    <source>
        <dbReference type="EMBL" id="EAG4463078.1"/>
    </source>
</evidence>
<accession>A0A0B8QY02</accession>
<dbReference type="Pfam" id="PF00300">
    <property type="entry name" value="His_Phos_1"/>
    <property type="match status" value="1"/>
</dbReference>
<feature type="active site" description="Tele-phosphohistidine intermediate" evidence="5">
    <location>
        <position position="8"/>
    </location>
</feature>
<evidence type="ECO:0000313" key="24">
    <source>
        <dbReference type="Proteomes" id="UP000365297"/>
    </source>
</evidence>
<evidence type="ECO:0000313" key="31">
    <source>
        <dbReference type="Proteomes" id="UP000533021"/>
    </source>
</evidence>
<comment type="similarity">
    <text evidence="1">Belongs to the phosphoglycerate mutase family. BPG-dependent PGAM subfamily.</text>
</comment>
<dbReference type="GO" id="GO:0009236">
    <property type="term" value="P:cobalamin biosynthetic process"/>
    <property type="evidence" value="ECO:0007669"/>
    <property type="project" value="UniProtKB-UniRule"/>
</dbReference>
<dbReference type="InterPro" id="IPR005952">
    <property type="entry name" value="Phosphogly_mut1"/>
</dbReference>
<dbReference type="EMBL" id="QXLS01000001">
    <property type="protein sequence ID" value="RKA10576.1"/>
    <property type="molecule type" value="Genomic_DNA"/>
</dbReference>
<dbReference type="EC" id="3.1.3.73" evidence="4"/>
<dbReference type="Proteomes" id="UP000530452">
    <property type="component" value="Unassembled WGS sequence"/>
</dbReference>
<evidence type="ECO:0000313" key="19">
    <source>
        <dbReference type="EMBL" id="HAJ9592627.1"/>
    </source>
</evidence>
<evidence type="ECO:0000313" key="30">
    <source>
        <dbReference type="Proteomes" id="UP000530452"/>
    </source>
</evidence>
<evidence type="ECO:0000313" key="34">
    <source>
        <dbReference type="Proteomes" id="UP000843503"/>
    </source>
</evidence>
<evidence type="ECO:0000313" key="16">
    <source>
        <dbReference type="EMBL" id="EAH4240528.1"/>
    </source>
</evidence>
<protein>
    <recommendedName>
        <fullName evidence="4">Alpha-ribazole phosphatase</fullName>
        <ecNumber evidence="4">3.1.3.73</ecNumber>
    </recommendedName>
</protein>
<evidence type="ECO:0000313" key="20">
    <source>
        <dbReference type="EMBL" id="NYA02968.1"/>
    </source>
</evidence>
<dbReference type="Proteomes" id="UP000368512">
    <property type="component" value="Unassembled WGS sequence"/>
</dbReference>